<evidence type="ECO:0000313" key="2">
    <source>
        <dbReference type="EMBL" id="ODS29894.1"/>
    </source>
</evidence>
<feature type="domain" description="DUF4268" evidence="1">
    <location>
        <begin position="172"/>
        <end position="305"/>
    </location>
</feature>
<evidence type="ECO:0000259" key="1">
    <source>
        <dbReference type="Pfam" id="PF14088"/>
    </source>
</evidence>
<reference evidence="2 3" key="1">
    <citation type="submission" date="2016-07" db="EMBL/GenBank/DDBJ databases">
        <title>Draft genome of Scalindua rubra, obtained from a brine-seawater interface in the Red Sea, sheds light on salt adaptation in anammox bacteria.</title>
        <authorList>
            <person name="Speth D.R."/>
            <person name="Lagkouvardos I."/>
            <person name="Wang Y."/>
            <person name="Qian P.-Y."/>
            <person name="Dutilh B.E."/>
            <person name="Jetten M.S."/>
        </authorList>
    </citation>
    <scope>NUCLEOTIDE SEQUENCE [LARGE SCALE GENOMIC DNA]</scope>
    <source>
        <strain evidence="2">BSI-1</strain>
    </source>
</reference>
<accession>A0A1E3X4J6</accession>
<proteinExistence type="predicted"/>
<protein>
    <recommendedName>
        <fullName evidence="1">DUF4268 domain-containing protein</fullName>
    </recommendedName>
</protein>
<dbReference type="InterPro" id="IPR011856">
    <property type="entry name" value="tRNA_endonuc-like_dom_sf"/>
</dbReference>
<sequence>MILGKLTHLDLRQQWQDEARNFTPWLSSEEGLSILGETLGMELELEDTEVYVGNYRADIVAKDTPSNDYVVIENQLSSTDHDHIGKLLTYAASFGAKTIVWIAKKIREEHRQALDWFNEITVQNVDFFGIEMELLQIADSPYAPNLKIVSKPNEWTRSIRAEKQKLTKGDTLKVEFWTSFNDYLQNNQVNINRRKPGAQHWYDIAVGRGGVHFALLLRTNKRDIACEVNMHDENAKRMYNYLFADKDDIERNIGNSLEWKELPEGKSSRIILRESMDPSDKSKWDEIFSWYVDTVSRYRKAFVPRIKRFKA</sequence>
<dbReference type="AlphaFoldDB" id="A0A1E3X4J6"/>
<name>A0A1E3X4J6_9BACT</name>
<dbReference type="Gene3D" id="3.40.1350.10">
    <property type="match status" value="1"/>
</dbReference>
<dbReference type="Proteomes" id="UP000094056">
    <property type="component" value="Unassembled WGS sequence"/>
</dbReference>
<evidence type="ECO:0000313" key="3">
    <source>
        <dbReference type="Proteomes" id="UP000094056"/>
    </source>
</evidence>
<gene>
    <name evidence="2" type="ORF">SCARUB_05002</name>
</gene>
<dbReference type="Pfam" id="PF14088">
    <property type="entry name" value="DUF4268"/>
    <property type="match status" value="1"/>
</dbReference>
<dbReference type="EMBL" id="MAYW01000341">
    <property type="protein sequence ID" value="ODS29894.1"/>
    <property type="molecule type" value="Genomic_DNA"/>
</dbReference>
<organism evidence="2 3">
    <name type="scientific">Candidatus Scalindua rubra</name>
    <dbReference type="NCBI Taxonomy" id="1872076"/>
    <lineage>
        <taxon>Bacteria</taxon>
        <taxon>Pseudomonadati</taxon>
        <taxon>Planctomycetota</taxon>
        <taxon>Candidatus Brocadiia</taxon>
        <taxon>Candidatus Brocadiales</taxon>
        <taxon>Candidatus Scalinduaceae</taxon>
        <taxon>Candidatus Scalindua</taxon>
    </lineage>
</organism>
<comment type="caution">
    <text evidence="2">The sequence shown here is derived from an EMBL/GenBank/DDBJ whole genome shotgun (WGS) entry which is preliminary data.</text>
</comment>
<dbReference type="GO" id="GO:0003676">
    <property type="term" value="F:nucleic acid binding"/>
    <property type="evidence" value="ECO:0007669"/>
    <property type="project" value="InterPro"/>
</dbReference>
<dbReference type="InterPro" id="IPR025364">
    <property type="entry name" value="DUF4268"/>
</dbReference>